<gene>
    <name evidence="2" type="ORF">NQ315_014469</name>
</gene>
<accession>A0AAV8VEG9</accession>
<comment type="caution">
    <text evidence="2">The sequence shown here is derived from an EMBL/GenBank/DDBJ whole genome shotgun (WGS) entry which is preliminary data.</text>
</comment>
<feature type="non-terminal residue" evidence="2">
    <location>
        <position position="1"/>
    </location>
</feature>
<dbReference type="EMBL" id="JANEYG010000122">
    <property type="protein sequence ID" value="KAJ8912525.1"/>
    <property type="molecule type" value="Genomic_DNA"/>
</dbReference>
<proteinExistence type="predicted"/>
<name>A0AAV8VEG9_9CUCU</name>
<protein>
    <submittedName>
        <fullName evidence="2">Uncharacterized protein</fullName>
    </submittedName>
</protein>
<feature type="compositionally biased region" description="Polar residues" evidence="1">
    <location>
        <begin position="69"/>
        <end position="83"/>
    </location>
</feature>
<evidence type="ECO:0000313" key="3">
    <source>
        <dbReference type="Proteomes" id="UP001159042"/>
    </source>
</evidence>
<reference evidence="2 3" key="1">
    <citation type="journal article" date="2023" name="Insect Mol. Biol.">
        <title>Genome sequencing provides insights into the evolution of gene families encoding plant cell wall-degrading enzymes in longhorned beetles.</title>
        <authorList>
            <person name="Shin N.R."/>
            <person name="Okamura Y."/>
            <person name="Kirsch R."/>
            <person name="Pauchet Y."/>
        </authorList>
    </citation>
    <scope>NUCLEOTIDE SEQUENCE [LARGE SCALE GENOMIC DNA]</scope>
    <source>
        <strain evidence="2">EAD_L_NR</strain>
    </source>
</reference>
<keyword evidence="3" id="KW-1185">Reference proteome</keyword>
<evidence type="ECO:0000313" key="2">
    <source>
        <dbReference type="EMBL" id="KAJ8912525.1"/>
    </source>
</evidence>
<evidence type="ECO:0000256" key="1">
    <source>
        <dbReference type="SAM" id="MobiDB-lite"/>
    </source>
</evidence>
<feature type="compositionally biased region" description="Basic and acidic residues" evidence="1">
    <location>
        <begin position="95"/>
        <end position="109"/>
    </location>
</feature>
<organism evidence="2 3">
    <name type="scientific">Exocentrus adspersus</name>
    <dbReference type="NCBI Taxonomy" id="1586481"/>
    <lineage>
        <taxon>Eukaryota</taxon>
        <taxon>Metazoa</taxon>
        <taxon>Ecdysozoa</taxon>
        <taxon>Arthropoda</taxon>
        <taxon>Hexapoda</taxon>
        <taxon>Insecta</taxon>
        <taxon>Pterygota</taxon>
        <taxon>Neoptera</taxon>
        <taxon>Endopterygota</taxon>
        <taxon>Coleoptera</taxon>
        <taxon>Polyphaga</taxon>
        <taxon>Cucujiformia</taxon>
        <taxon>Chrysomeloidea</taxon>
        <taxon>Cerambycidae</taxon>
        <taxon>Lamiinae</taxon>
        <taxon>Acanthocinini</taxon>
        <taxon>Exocentrus</taxon>
    </lineage>
</organism>
<dbReference type="AlphaFoldDB" id="A0AAV8VEG9"/>
<dbReference type="Proteomes" id="UP001159042">
    <property type="component" value="Unassembled WGS sequence"/>
</dbReference>
<sequence length="196" mass="22185">AVVTPTPMAGTHQEVSDDSLCNNYDILDLENSETIILELSEEFPTYKKADDLRKPKNPALTPLYLKNNRPLQNRNCDPSSGDSNRIVMELAEAGALKEKTPKRSEEKRTSTNNESSGVKVRHKRGPQSTVTRRSGINVLSSSHIAKKYDELLDQRKILLEKQIELANQDITFQKTKNKLEIEILTLKLAKEKENKN</sequence>
<feature type="region of interest" description="Disordered" evidence="1">
    <location>
        <begin position="59"/>
        <end position="134"/>
    </location>
</feature>